<dbReference type="PANTHER" id="PTHR30486:SF15">
    <property type="entry name" value="TYPE II_IV SECRETION SYSTEM ATPASE"/>
    <property type="match status" value="1"/>
</dbReference>
<keyword evidence="4" id="KW-1185">Reference proteome</keyword>
<evidence type="ECO:0000313" key="4">
    <source>
        <dbReference type="Proteomes" id="UP000322699"/>
    </source>
</evidence>
<dbReference type="AlphaFoldDB" id="A0A5B1CNI3"/>
<dbReference type="OrthoDB" id="9810761at2"/>
<dbReference type="InterPro" id="IPR050921">
    <property type="entry name" value="T4SS_GSP_E_ATPase"/>
</dbReference>
<dbReference type="Gene3D" id="3.30.450.380">
    <property type="match status" value="1"/>
</dbReference>
<dbReference type="CDD" id="cd01130">
    <property type="entry name" value="VirB11-like_ATPase"/>
    <property type="match status" value="1"/>
</dbReference>
<dbReference type="Proteomes" id="UP000322699">
    <property type="component" value="Unassembled WGS sequence"/>
</dbReference>
<dbReference type="Pfam" id="PF00437">
    <property type="entry name" value="T2SSE"/>
    <property type="match status" value="1"/>
</dbReference>
<comment type="caution">
    <text evidence="3">The sequence shown here is derived from an EMBL/GenBank/DDBJ whole genome shotgun (WGS) entry which is preliminary data.</text>
</comment>
<organism evidence="3 4">
    <name type="scientific">Rubripirellula obstinata</name>
    <dbReference type="NCBI Taxonomy" id="406547"/>
    <lineage>
        <taxon>Bacteria</taxon>
        <taxon>Pseudomonadati</taxon>
        <taxon>Planctomycetota</taxon>
        <taxon>Planctomycetia</taxon>
        <taxon>Pirellulales</taxon>
        <taxon>Pirellulaceae</taxon>
        <taxon>Rubripirellula</taxon>
    </lineage>
</organism>
<gene>
    <name evidence="3" type="ORF">LF1_44830</name>
</gene>
<reference evidence="3 4" key="1">
    <citation type="submission" date="2019-08" db="EMBL/GenBank/DDBJ databases">
        <title>Deep-cultivation of Planctomycetes and their phenomic and genomic characterization uncovers novel biology.</title>
        <authorList>
            <person name="Wiegand S."/>
            <person name="Jogler M."/>
            <person name="Boedeker C."/>
            <person name="Pinto D."/>
            <person name="Vollmers J."/>
            <person name="Rivas-Marin E."/>
            <person name="Kohn T."/>
            <person name="Peeters S.H."/>
            <person name="Heuer A."/>
            <person name="Rast P."/>
            <person name="Oberbeckmann S."/>
            <person name="Bunk B."/>
            <person name="Jeske O."/>
            <person name="Meyerdierks A."/>
            <person name="Storesund J.E."/>
            <person name="Kallscheuer N."/>
            <person name="Luecker S."/>
            <person name="Lage O.M."/>
            <person name="Pohl T."/>
            <person name="Merkel B.J."/>
            <person name="Hornburger P."/>
            <person name="Mueller R.-W."/>
            <person name="Bruemmer F."/>
            <person name="Labrenz M."/>
            <person name="Spormann A.M."/>
            <person name="Op Den Camp H."/>
            <person name="Overmann J."/>
            <person name="Amann R."/>
            <person name="Jetten M.S.M."/>
            <person name="Mascher T."/>
            <person name="Medema M.H."/>
            <person name="Devos D.P."/>
            <person name="Kaster A.-K."/>
            <person name="Ovreas L."/>
            <person name="Rohde M."/>
            <person name="Galperin M.Y."/>
            <person name="Jogler C."/>
        </authorList>
    </citation>
    <scope>NUCLEOTIDE SEQUENCE [LARGE SCALE GENOMIC DNA]</scope>
    <source>
        <strain evidence="3 4">LF1</strain>
    </source>
</reference>
<comment type="similarity">
    <text evidence="1">Belongs to the GSP E family.</text>
</comment>
<dbReference type="InterPro" id="IPR001482">
    <property type="entry name" value="T2SS/T4SS_dom"/>
</dbReference>
<dbReference type="EMBL" id="VRLW01000001">
    <property type="protein sequence ID" value="KAA1261922.1"/>
    <property type="molecule type" value="Genomic_DNA"/>
</dbReference>
<feature type="domain" description="Bacterial type II secretion system protein E" evidence="2">
    <location>
        <begin position="83"/>
        <end position="356"/>
    </location>
</feature>
<dbReference type="Gene3D" id="3.40.50.300">
    <property type="entry name" value="P-loop containing nucleotide triphosphate hydrolases"/>
    <property type="match status" value="1"/>
</dbReference>
<dbReference type="InterPro" id="IPR027417">
    <property type="entry name" value="P-loop_NTPase"/>
</dbReference>
<evidence type="ECO:0000259" key="2">
    <source>
        <dbReference type="Pfam" id="PF00437"/>
    </source>
</evidence>
<sequence length="438" mass="48679">MRTGTPETQEAGRQQEFEDIKRRIHGKLVDKLDLSRVGDLKGDTLKREIRMVVEHLCDAEDTLLNRQERERIVDEVIDEVLGLGPLELILKDESVSDILINGPKNIYVEKGGQMQKSEVEFRDNKHLLQIIDRIVSKVGRRVDETSPMVDARLDDGSRVNAIIPPLALDGACVSIRRFGSNPLRLENLLNFKAFTPEMVMLLEGCIKARLNCIISGGTGSGKTTLLNTLSSFIGHEDRIVTIEDAAELQLQQDHIVRLETRPPNIEGNGAVSATDLVKNALRMRPERIIIGECRGGETLDMLQAMNTGHDGSMTTIHANTPRDAIARLETLVMMSGFELPVKAIRQQVAGAVDVLIQANRLQGGPRRVTAITEVVGMEQDTVILQDIYRYVQKGINEEGKAYGHFECTGVRPSFMDKLESAGVRLPASAFRERVMMQA</sequence>
<protein>
    <submittedName>
        <fullName evidence="3">Putative conjugal transfer protein</fullName>
    </submittedName>
</protein>
<accession>A0A5B1CNI3</accession>
<name>A0A5B1CNI3_9BACT</name>
<dbReference type="FunFam" id="3.40.50.300:FF:000521">
    <property type="entry name" value="Type II secretion system protein E"/>
    <property type="match status" value="1"/>
</dbReference>
<dbReference type="RefSeq" id="WP_068267377.1">
    <property type="nucleotide sequence ID" value="NZ_LWSK01000197.1"/>
</dbReference>
<dbReference type="GO" id="GO:0016887">
    <property type="term" value="F:ATP hydrolysis activity"/>
    <property type="evidence" value="ECO:0007669"/>
    <property type="project" value="InterPro"/>
</dbReference>
<proteinExistence type="inferred from homology"/>
<dbReference type="SUPFAM" id="SSF52540">
    <property type="entry name" value="P-loop containing nucleoside triphosphate hydrolases"/>
    <property type="match status" value="1"/>
</dbReference>
<dbReference type="PANTHER" id="PTHR30486">
    <property type="entry name" value="TWITCHING MOTILITY PROTEIN PILT"/>
    <property type="match status" value="1"/>
</dbReference>
<evidence type="ECO:0000313" key="3">
    <source>
        <dbReference type="EMBL" id="KAA1261922.1"/>
    </source>
</evidence>
<evidence type="ECO:0000256" key="1">
    <source>
        <dbReference type="ARBA" id="ARBA00006611"/>
    </source>
</evidence>